<dbReference type="CDD" id="cd01129">
    <property type="entry name" value="PulE-GspE-like"/>
    <property type="match status" value="1"/>
</dbReference>
<dbReference type="Pfam" id="PF00437">
    <property type="entry name" value="T2SSE"/>
    <property type="match status" value="1"/>
</dbReference>
<evidence type="ECO:0000256" key="2">
    <source>
        <dbReference type="ARBA" id="ARBA00022741"/>
    </source>
</evidence>
<protein>
    <submittedName>
        <fullName evidence="5">Competence protein ComG</fullName>
    </submittedName>
</protein>
<comment type="caution">
    <text evidence="5">The sequence shown here is derived from an EMBL/GenBank/DDBJ whole genome shotgun (WGS) entry which is preliminary data.</text>
</comment>
<dbReference type="SUPFAM" id="SSF52540">
    <property type="entry name" value="P-loop containing nucleoside triphosphate hydrolases"/>
    <property type="match status" value="1"/>
</dbReference>
<name>A0A5C6M9Q1_9LACO</name>
<sequence length="326" mass="37152">MIETEMNTIFKICVEKRASDLYIIPDAKGCSVKYRISNQYHNLDTYSERKLMQMNNFLKFKANMILSENRRPQFGAFQWQIGHEQINCRISSVGDFLGRESIVIRFIYSETNMPINRLLPYQFEELAGLCQSSGLILFSGPMGSGKTTTMYQLAEKIQRQRTILTIEDPVEIHNTNFIQLQVNDKANMTYAELLKVGLRHHPDIFIIGEIRDELTADAAIRAAMSGHLILSTVHARNAAGTIKRLENLGVSRSDLKESLQAVSYQRLIETTQGSNGVLFDLLSGQNLKNIFDGTDNQKIPLERWHKNLAECVKNNIITLETASRYQ</sequence>
<keyword evidence="3" id="KW-0067">ATP-binding</keyword>
<dbReference type="InterPro" id="IPR027417">
    <property type="entry name" value="P-loop_NTPase"/>
</dbReference>
<feature type="domain" description="Bacterial type II secretion system protein E" evidence="4">
    <location>
        <begin position="2"/>
        <end position="271"/>
    </location>
</feature>
<keyword evidence="2" id="KW-0547">Nucleotide-binding</keyword>
<dbReference type="Proteomes" id="UP000321659">
    <property type="component" value="Unassembled WGS sequence"/>
</dbReference>
<dbReference type="GO" id="GO:0016887">
    <property type="term" value="F:ATP hydrolysis activity"/>
    <property type="evidence" value="ECO:0007669"/>
    <property type="project" value="TreeGrafter"/>
</dbReference>
<comment type="similarity">
    <text evidence="1">Belongs to the GSP E family.</text>
</comment>
<dbReference type="AlphaFoldDB" id="A0A5C6M9Q1"/>
<proteinExistence type="inferred from homology"/>
<dbReference type="GO" id="GO:0005524">
    <property type="term" value="F:ATP binding"/>
    <property type="evidence" value="ECO:0007669"/>
    <property type="project" value="UniProtKB-KW"/>
</dbReference>
<dbReference type="Gene3D" id="3.30.450.90">
    <property type="match status" value="1"/>
</dbReference>
<gene>
    <name evidence="5" type="ORF">LABALGLTS371_09320</name>
</gene>
<dbReference type="Gene3D" id="3.40.50.300">
    <property type="entry name" value="P-loop containing nucleotide triphosphate hydrolases"/>
    <property type="match status" value="1"/>
</dbReference>
<reference evidence="5 6" key="1">
    <citation type="submission" date="2019-04" db="EMBL/GenBank/DDBJ databases">
        <title>In vitro growth and metabolic characteristics of meat-borne Lactobacillus algidus strains.</title>
        <authorList>
            <person name="Sade E."/>
            <person name="Per J."/>
            <person name="Tytti H."/>
            <person name="Johanna B.K."/>
        </authorList>
    </citation>
    <scope>NUCLEOTIDE SEQUENCE [LARGE SCALE GENOMIC DNA]</scope>
    <source>
        <strain evidence="5 6">LTS37-1</strain>
    </source>
</reference>
<accession>A0A5C6M9Q1</accession>
<dbReference type="InterPro" id="IPR047667">
    <property type="entry name" value="ATPase_ComGA"/>
</dbReference>
<dbReference type="NCBIfam" id="NF041000">
    <property type="entry name" value="ATPase_ComGA"/>
    <property type="match status" value="1"/>
</dbReference>
<dbReference type="InterPro" id="IPR001482">
    <property type="entry name" value="T2SS/T4SS_dom"/>
</dbReference>
<dbReference type="GO" id="GO:0005886">
    <property type="term" value="C:plasma membrane"/>
    <property type="evidence" value="ECO:0007669"/>
    <property type="project" value="TreeGrafter"/>
</dbReference>
<evidence type="ECO:0000259" key="4">
    <source>
        <dbReference type="Pfam" id="PF00437"/>
    </source>
</evidence>
<evidence type="ECO:0000313" key="6">
    <source>
        <dbReference type="Proteomes" id="UP000321659"/>
    </source>
</evidence>
<dbReference type="PANTHER" id="PTHR30258">
    <property type="entry name" value="TYPE II SECRETION SYSTEM PROTEIN GSPE-RELATED"/>
    <property type="match status" value="1"/>
</dbReference>
<organism evidence="5 6">
    <name type="scientific">Dellaglioa algida</name>
    <dbReference type="NCBI Taxonomy" id="105612"/>
    <lineage>
        <taxon>Bacteria</taxon>
        <taxon>Bacillati</taxon>
        <taxon>Bacillota</taxon>
        <taxon>Bacilli</taxon>
        <taxon>Lactobacillales</taxon>
        <taxon>Lactobacillaceae</taxon>
        <taxon>Dellaglioa</taxon>
    </lineage>
</organism>
<dbReference type="RefSeq" id="WP_225428619.1">
    <property type="nucleotide sequence ID" value="NZ_JANXKU010000006.1"/>
</dbReference>
<evidence type="ECO:0000256" key="3">
    <source>
        <dbReference type="ARBA" id="ARBA00022840"/>
    </source>
</evidence>
<evidence type="ECO:0000256" key="1">
    <source>
        <dbReference type="ARBA" id="ARBA00006611"/>
    </source>
</evidence>
<evidence type="ECO:0000313" key="5">
    <source>
        <dbReference type="EMBL" id="TWW10949.1"/>
    </source>
</evidence>
<dbReference type="EMBL" id="SRRQ01000006">
    <property type="protein sequence ID" value="TWW10949.1"/>
    <property type="molecule type" value="Genomic_DNA"/>
</dbReference>
<dbReference type="PANTHER" id="PTHR30258:SF2">
    <property type="entry name" value="COMG OPERON PROTEIN 1"/>
    <property type="match status" value="1"/>
</dbReference>